<feature type="compositionally biased region" description="Polar residues" evidence="1">
    <location>
        <begin position="1"/>
        <end position="12"/>
    </location>
</feature>
<sequence>MKTIQAVQTSMEAVQAKDTKRPEQQLSPYDLAGIRNRGSASCAVDLAGWLRSVFRK</sequence>
<reference evidence="2" key="1">
    <citation type="journal article" date="2015" name="Nature">
        <title>Complex archaea that bridge the gap between prokaryotes and eukaryotes.</title>
        <authorList>
            <person name="Spang A."/>
            <person name="Saw J.H."/>
            <person name="Jorgensen S.L."/>
            <person name="Zaremba-Niedzwiedzka K."/>
            <person name="Martijn J."/>
            <person name="Lind A.E."/>
            <person name="van Eijk R."/>
            <person name="Schleper C."/>
            <person name="Guy L."/>
            <person name="Ettema T.J."/>
        </authorList>
    </citation>
    <scope>NUCLEOTIDE SEQUENCE</scope>
</reference>
<comment type="caution">
    <text evidence="2">The sequence shown here is derived from an EMBL/GenBank/DDBJ whole genome shotgun (WGS) entry which is preliminary data.</text>
</comment>
<organism evidence="2">
    <name type="scientific">marine sediment metagenome</name>
    <dbReference type="NCBI Taxonomy" id="412755"/>
    <lineage>
        <taxon>unclassified sequences</taxon>
        <taxon>metagenomes</taxon>
        <taxon>ecological metagenomes</taxon>
    </lineage>
</organism>
<name>A0A0F9I3U6_9ZZZZ</name>
<dbReference type="EMBL" id="LAZR01015173">
    <property type="protein sequence ID" value="KKM14319.1"/>
    <property type="molecule type" value="Genomic_DNA"/>
</dbReference>
<evidence type="ECO:0000313" key="2">
    <source>
        <dbReference type="EMBL" id="KKM14319.1"/>
    </source>
</evidence>
<protein>
    <submittedName>
        <fullName evidence="2">Uncharacterized protein</fullName>
    </submittedName>
</protein>
<feature type="region of interest" description="Disordered" evidence="1">
    <location>
        <begin position="1"/>
        <end position="25"/>
    </location>
</feature>
<proteinExistence type="predicted"/>
<accession>A0A0F9I3U6</accession>
<dbReference type="AlphaFoldDB" id="A0A0F9I3U6"/>
<evidence type="ECO:0000256" key="1">
    <source>
        <dbReference type="SAM" id="MobiDB-lite"/>
    </source>
</evidence>
<gene>
    <name evidence="2" type="ORF">LCGC14_1707290</name>
</gene>